<dbReference type="HOGENOM" id="CLU_013353_3_1_0"/>
<evidence type="ECO:0000256" key="8">
    <source>
        <dbReference type="ARBA" id="ARBA00022840"/>
    </source>
</evidence>
<feature type="binding site" evidence="12">
    <location>
        <position position="577"/>
    </location>
    <ligand>
        <name>Zn(2+)</name>
        <dbReference type="ChEBI" id="CHEBI:29105"/>
        <label>1</label>
    </ligand>
</feature>
<evidence type="ECO:0000256" key="1">
    <source>
        <dbReference type="ARBA" id="ARBA00022515"/>
    </source>
</evidence>
<dbReference type="GO" id="GO:0006270">
    <property type="term" value="P:DNA replication initiation"/>
    <property type="evidence" value="ECO:0007669"/>
    <property type="project" value="TreeGrafter"/>
</dbReference>
<accession>D5MIX4</accession>
<dbReference type="Pfam" id="PF18074">
    <property type="entry name" value="PriA_C"/>
    <property type="match status" value="1"/>
</dbReference>
<evidence type="ECO:0000256" key="10">
    <source>
        <dbReference type="ARBA" id="ARBA00023235"/>
    </source>
</evidence>
<evidence type="ECO:0000259" key="14">
    <source>
        <dbReference type="PROSITE" id="PS51192"/>
    </source>
</evidence>
<keyword evidence="1 12" id="KW-0639">Primosome</keyword>
<dbReference type="Gene3D" id="3.40.50.300">
    <property type="entry name" value="P-loop containing nucleotide triphosphate hydrolases"/>
    <property type="match status" value="2"/>
</dbReference>
<dbReference type="InterPro" id="IPR040498">
    <property type="entry name" value="PriA_CRR"/>
</dbReference>
<dbReference type="InterPro" id="IPR042115">
    <property type="entry name" value="PriA_3primeBD_sf"/>
</dbReference>
<evidence type="ECO:0000256" key="2">
    <source>
        <dbReference type="ARBA" id="ARBA00022705"/>
    </source>
</evidence>
<comment type="function">
    <text evidence="12">Initiates the restart of stalled replication forks, which reloads the replicative helicase on sites other than the origin of replication. Recognizes and binds to abandoned replication forks and remodels them to uncover a helicase loading site. Promotes assembly of the primosome at these replication forks.</text>
</comment>
<dbReference type="PANTHER" id="PTHR30580">
    <property type="entry name" value="PRIMOSOMAL PROTEIN N"/>
    <property type="match status" value="1"/>
</dbReference>
<comment type="subunit">
    <text evidence="12">Component of the replication restart primosome.</text>
</comment>
<dbReference type="SMART" id="SM00490">
    <property type="entry name" value="HELICc"/>
    <property type="match status" value="1"/>
</dbReference>
<feature type="binding site" evidence="12">
    <location>
        <position position="617"/>
    </location>
    <ligand>
        <name>Zn(2+)</name>
        <dbReference type="ChEBI" id="CHEBI:29105"/>
        <label>1</label>
    </ligand>
</feature>
<dbReference type="Pfam" id="PF00271">
    <property type="entry name" value="Helicase_C"/>
    <property type="match status" value="1"/>
</dbReference>
<dbReference type="CDD" id="cd17929">
    <property type="entry name" value="DEXHc_priA"/>
    <property type="match status" value="1"/>
</dbReference>
<dbReference type="InterPro" id="IPR041236">
    <property type="entry name" value="PriA_C"/>
</dbReference>
<dbReference type="Proteomes" id="UP000006898">
    <property type="component" value="Chromosome"/>
</dbReference>
<comment type="similarity">
    <text evidence="12">Belongs to the helicase family. PriA subfamily.</text>
</comment>
<dbReference type="PROSITE" id="PS51192">
    <property type="entry name" value="HELICASE_ATP_BIND_1"/>
    <property type="match status" value="1"/>
</dbReference>
<feature type="domain" description="Helicase ATP-binding" evidence="14">
    <location>
        <begin position="312"/>
        <end position="478"/>
    </location>
</feature>
<dbReference type="InterPro" id="IPR041222">
    <property type="entry name" value="PriA_3primeBD"/>
</dbReference>
<dbReference type="PATRIC" id="fig|671143.5.peg.2134"/>
<dbReference type="InterPro" id="IPR027417">
    <property type="entry name" value="P-loop_NTPase"/>
</dbReference>
<evidence type="ECO:0000313" key="16">
    <source>
        <dbReference type="Proteomes" id="UP000006898"/>
    </source>
</evidence>
<evidence type="ECO:0000256" key="13">
    <source>
        <dbReference type="SAM" id="MobiDB-lite"/>
    </source>
</evidence>
<dbReference type="GO" id="GO:0006302">
    <property type="term" value="P:double-strand break repair"/>
    <property type="evidence" value="ECO:0007669"/>
    <property type="project" value="InterPro"/>
</dbReference>
<dbReference type="GO" id="GO:0008270">
    <property type="term" value="F:zinc ion binding"/>
    <property type="evidence" value="ECO:0007669"/>
    <property type="project" value="UniProtKB-UniRule"/>
</dbReference>
<feature type="binding site" evidence="12">
    <location>
        <position position="614"/>
    </location>
    <ligand>
        <name>Zn(2+)</name>
        <dbReference type="ChEBI" id="CHEBI:29105"/>
        <label>1</label>
    </ligand>
</feature>
<dbReference type="EMBL" id="FP565575">
    <property type="protein sequence ID" value="CBE69477.1"/>
    <property type="molecule type" value="Genomic_DNA"/>
</dbReference>
<dbReference type="eggNOG" id="COG1198">
    <property type="taxonomic scope" value="Bacteria"/>
</dbReference>
<evidence type="ECO:0000256" key="5">
    <source>
        <dbReference type="ARBA" id="ARBA00022801"/>
    </source>
</evidence>
<dbReference type="FunFam" id="3.40.50.300:FF:000489">
    <property type="entry name" value="Primosome assembly protein PriA"/>
    <property type="match status" value="1"/>
</dbReference>
<evidence type="ECO:0000256" key="4">
    <source>
        <dbReference type="ARBA" id="ARBA00022741"/>
    </source>
</evidence>
<dbReference type="HAMAP" id="MF_00983">
    <property type="entry name" value="PriA"/>
    <property type="match status" value="1"/>
</dbReference>
<dbReference type="GO" id="GO:0016887">
    <property type="term" value="F:ATP hydrolysis activity"/>
    <property type="evidence" value="ECO:0007669"/>
    <property type="project" value="RHEA"/>
</dbReference>
<evidence type="ECO:0000256" key="6">
    <source>
        <dbReference type="ARBA" id="ARBA00022806"/>
    </source>
</evidence>
<keyword evidence="7 12" id="KW-0862">Zinc</keyword>
<comment type="catalytic activity">
    <reaction evidence="11 12">
        <text>ATP + H2O = ADP + phosphate + H(+)</text>
        <dbReference type="Rhea" id="RHEA:13065"/>
        <dbReference type="ChEBI" id="CHEBI:15377"/>
        <dbReference type="ChEBI" id="CHEBI:15378"/>
        <dbReference type="ChEBI" id="CHEBI:30616"/>
        <dbReference type="ChEBI" id="CHEBI:43474"/>
        <dbReference type="ChEBI" id="CHEBI:456216"/>
        <dbReference type="EC" id="5.6.2.4"/>
    </reaction>
</comment>
<feature type="binding site" evidence="12">
    <location>
        <position position="601"/>
    </location>
    <ligand>
        <name>Zn(2+)</name>
        <dbReference type="ChEBI" id="CHEBI:29105"/>
        <label>2</label>
    </ligand>
</feature>
<dbReference type="GO" id="GO:0043138">
    <property type="term" value="F:3'-5' DNA helicase activity"/>
    <property type="evidence" value="ECO:0007669"/>
    <property type="project" value="UniProtKB-EC"/>
</dbReference>
<feature type="binding site" evidence="12">
    <location>
        <position position="574"/>
    </location>
    <ligand>
        <name>Zn(2+)</name>
        <dbReference type="ChEBI" id="CHEBI:29105"/>
        <label>1</label>
    </ligand>
</feature>
<feature type="binding site" evidence="12">
    <location>
        <position position="583"/>
    </location>
    <ligand>
        <name>Zn(2+)</name>
        <dbReference type="ChEBI" id="CHEBI:29105"/>
        <label>2</label>
    </ligand>
</feature>
<dbReference type="Pfam" id="PF00270">
    <property type="entry name" value="DEAD"/>
    <property type="match status" value="1"/>
</dbReference>
<organism evidence="15 16">
    <name type="scientific">Methylomirabilis oxygeniifera</name>
    <dbReference type="NCBI Taxonomy" id="671143"/>
    <lineage>
        <taxon>Bacteria</taxon>
        <taxon>Candidatus Methylomirabilota</taxon>
        <taxon>Candidatus Methylomirabilia</taxon>
        <taxon>Candidatus Methylomirabilales</taxon>
        <taxon>Candidatus Methylomirabilaceae</taxon>
        <taxon>Candidatus Methylomirabilis</taxon>
    </lineage>
</organism>
<evidence type="ECO:0000256" key="3">
    <source>
        <dbReference type="ARBA" id="ARBA00022723"/>
    </source>
</evidence>
<dbReference type="GO" id="GO:0003677">
    <property type="term" value="F:DNA binding"/>
    <property type="evidence" value="ECO:0007669"/>
    <property type="project" value="UniProtKB-UniRule"/>
</dbReference>
<dbReference type="InterPro" id="IPR011545">
    <property type="entry name" value="DEAD/DEAH_box_helicase_dom"/>
</dbReference>
<evidence type="ECO:0000256" key="9">
    <source>
        <dbReference type="ARBA" id="ARBA00023125"/>
    </source>
</evidence>
<dbReference type="SMART" id="SM00487">
    <property type="entry name" value="DEXDc"/>
    <property type="match status" value="1"/>
</dbReference>
<evidence type="ECO:0000313" key="15">
    <source>
        <dbReference type="EMBL" id="CBE69477.1"/>
    </source>
</evidence>
<reference evidence="15 16" key="1">
    <citation type="journal article" date="2010" name="Nature">
        <title>Nitrite-driven anaerobic methane oxidation by oxygenic bacteria.</title>
        <authorList>
            <person name="Ettwig K.F."/>
            <person name="Butler M.K."/>
            <person name="Le Paslier D."/>
            <person name="Pelletier E."/>
            <person name="Mangenot S."/>
            <person name="Kuypers M.M.M."/>
            <person name="Schreiber F."/>
            <person name="Dutilh B.E."/>
            <person name="Zedelius J."/>
            <person name="de Beer D."/>
            <person name="Gloerich J."/>
            <person name="Wessels H.J.C.T."/>
            <person name="van Allen T."/>
            <person name="Luesken F."/>
            <person name="Wu M."/>
            <person name="van de Pas-Schoonen K.T."/>
            <person name="Op den Camp H.J.M."/>
            <person name="Janssen-Megens E.M."/>
            <person name="Francoijs K-J."/>
            <person name="Stunnenberg H."/>
            <person name="Weissenbach J."/>
            <person name="Jetten M.S.M."/>
            <person name="Strous M."/>
        </authorList>
    </citation>
    <scope>NUCLEOTIDE SEQUENCE [LARGE SCALE GENOMIC DNA]</scope>
</reference>
<dbReference type="InterPro" id="IPR005259">
    <property type="entry name" value="PriA"/>
</dbReference>
<comment type="cofactor">
    <cofactor evidence="12">
        <name>Zn(2+)</name>
        <dbReference type="ChEBI" id="CHEBI:29105"/>
    </cofactor>
    <text evidence="12">Binds 2 zinc ions per subunit.</text>
</comment>
<keyword evidence="8 12" id="KW-0067">ATP-binding</keyword>
<dbReference type="KEGG" id="mox:DAMO_2423"/>
<sequence length="866" mass="95997">MATKADHLLADIVLPVPPRRVLTYTIPPSMQQQADVGKRALVPLGPRLVTGYIVGLDTFSDQRSATSRQTSELKPIDAILDIEPLLDHHMLDLTRLVADYYMTSWGSVIRTALPPGIDRSTVRTVQLVEPQDMAPHAVSGEQLAQEIGWFDPSQQQILTTLHAQRRMSLASLKRQWPNEQVDRLIRLLVRHNLARIEYQERLPSVRPVFRPLLSLAVDRAAAEIELAALRRRAPRQASLLDRLLQSGVALTSAEAAIIAGASGIRSLIAKGVIRRTTEEIERSPWDETTIVTSAWPEPNSAQHTAIHGLLEGLSSGAFLPALLYGATGSGKTEVYLRVIGEVVRQGGQALILVPEIALTPVTADRFRSRFGNRVALLHSALSPGERLDQWRRIKRGLADIVVGTRSAVFAPLSRLRLIVVDEEHDASYKQQDEPHYHARDVALTRGEMLGITVLLGSATPSYESIHRAKEGAYRLFRLPERVEDRALPRMTLIDMREERLARHVSGRNARREAQNPPTPPSQKGGAGGFGGRQAEKGPLIFSRRLADAIKEVLTKGEQVLLFINRRGYARLLLCRECGFTLRCPHCSVSLIYHAVDSRMRCHYCDYRERPPEHCPQCGGIACGWLGYGTQQVEAAARLLVPNASIVRMDRDTTRQRRAHQQILAGVQQRRTQILIGTQMVGKGHDFPGITLVGILSADASMQIPDFRAGERTYALLTQVAGRAGRGNRPGHVIVQTYNPEHYCILAARNHDYEALYALERPLREERGLPPFGFLVLLLITSSHEGQAQEKAEQLAGLLLERAVSPLTVEGPASAPVYRLKGRYRWQILAKGPDPSALHNWVKETIALLPPSGQAGIDIDVDPVDLC</sequence>
<keyword evidence="9 12" id="KW-0238">DNA-binding</keyword>
<dbReference type="GO" id="GO:0006269">
    <property type="term" value="P:DNA replication, synthesis of primer"/>
    <property type="evidence" value="ECO:0007669"/>
    <property type="project" value="UniProtKB-KW"/>
</dbReference>
<proteinExistence type="inferred from homology"/>
<dbReference type="EC" id="5.6.2.4" evidence="12"/>
<protein>
    <recommendedName>
        <fullName evidence="12">Replication restart protein PriA</fullName>
    </recommendedName>
    <alternativeName>
        <fullName evidence="12">ATP-dependent DNA helicase PriA</fullName>
        <ecNumber evidence="12">5.6.2.4</ecNumber>
    </alternativeName>
    <alternativeName>
        <fullName evidence="12">DNA 3'-5' helicase PriA</fullName>
    </alternativeName>
</protein>
<dbReference type="InterPro" id="IPR001650">
    <property type="entry name" value="Helicase_C-like"/>
</dbReference>
<evidence type="ECO:0000256" key="11">
    <source>
        <dbReference type="ARBA" id="ARBA00048988"/>
    </source>
</evidence>
<dbReference type="Pfam" id="PF18319">
    <property type="entry name" value="Zn_ribbon_PriA"/>
    <property type="match status" value="1"/>
</dbReference>
<feature type="region of interest" description="Disordered" evidence="13">
    <location>
        <begin position="503"/>
        <end position="530"/>
    </location>
</feature>
<keyword evidence="2 12" id="KW-0235">DNA replication</keyword>
<dbReference type="GO" id="GO:0005524">
    <property type="term" value="F:ATP binding"/>
    <property type="evidence" value="ECO:0007669"/>
    <property type="project" value="UniProtKB-UniRule"/>
</dbReference>
<dbReference type="GO" id="GO:1990077">
    <property type="term" value="C:primosome complex"/>
    <property type="evidence" value="ECO:0007669"/>
    <property type="project" value="UniProtKB-UniRule"/>
</dbReference>
<dbReference type="PANTHER" id="PTHR30580:SF0">
    <property type="entry name" value="PRIMOSOMAL PROTEIN N"/>
    <property type="match status" value="1"/>
</dbReference>
<evidence type="ECO:0000256" key="7">
    <source>
        <dbReference type="ARBA" id="ARBA00022833"/>
    </source>
</evidence>
<keyword evidence="4 12" id="KW-0547">Nucleotide-binding</keyword>
<dbReference type="SUPFAM" id="SSF52540">
    <property type="entry name" value="P-loop containing nucleoside triphosphate hydrolases"/>
    <property type="match status" value="2"/>
</dbReference>
<evidence type="ECO:0000256" key="12">
    <source>
        <dbReference type="HAMAP-Rule" id="MF_00983"/>
    </source>
</evidence>
<feature type="binding site" evidence="12">
    <location>
        <position position="586"/>
    </location>
    <ligand>
        <name>Zn(2+)</name>
        <dbReference type="ChEBI" id="CHEBI:29105"/>
        <label>2</label>
    </ligand>
</feature>
<keyword evidence="5 12" id="KW-0378">Hydrolase</keyword>
<dbReference type="NCBIfam" id="TIGR00595">
    <property type="entry name" value="priA"/>
    <property type="match status" value="1"/>
</dbReference>
<dbReference type="CDD" id="cd18804">
    <property type="entry name" value="SF2_C_priA"/>
    <property type="match status" value="1"/>
</dbReference>
<gene>
    <name evidence="12" type="primary">priA</name>
    <name evidence="15" type="ORF">DAMO_2423</name>
</gene>
<dbReference type="Gene3D" id="3.40.1440.60">
    <property type="entry name" value="PriA, 3(prime) DNA-binding domain"/>
    <property type="match status" value="1"/>
</dbReference>
<keyword evidence="6 12" id="KW-0347">Helicase</keyword>
<keyword evidence="3 12" id="KW-0479">Metal-binding</keyword>
<keyword evidence="10 12" id="KW-0413">Isomerase</keyword>
<dbReference type="Pfam" id="PF17764">
    <property type="entry name" value="PriA_3primeBD"/>
    <property type="match status" value="1"/>
</dbReference>
<feature type="binding site" evidence="12">
    <location>
        <position position="604"/>
    </location>
    <ligand>
        <name>Zn(2+)</name>
        <dbReference type="ChEBI" id="CHEBI:29105"/>
        <label>2</label>
    </ligand>
</feature>
<dbReference type="InterPro" id="IPR014001">
    <property type="entry name" value="Helicase_ATP-bd"/>
</dbReference>
<dbReference type="AlphaFoldDB" id="D5MIX4"/>
<name>D5MIX4_METO1</name>
<dbReference type="GO" id="GO:0006310">
    <property type="term" value="P:DNA recombination"/>
    <property type="evidence" value="ECO:0007669"/>
    <property type="project" value="InterPro"/>
</dbReference>
<dbReference type="STRING" id="671143.DAMO_2423"/>
<comment type="catalytic activity">
    <reaction evidence="12">
        <text>Couples ATP hydrolysis with the unwinding of duplex DNA by translocating in the 3'-5' direction.</text>
        <dbReference type="EC" id="5.6.2.4"/>
    </reaction>
</comment>